<dbReference type="InterPro" id="IPR027417">
    <property type="entry name" value="P-loop_NTPase"/>
</dbReference>
<dbReference type="PROSITE" id="PS50893">
    <property type="entry name" value="ABC_TRANSPORTER_2"/>
    <property type="match status" value="1"/>
</dbReference>
<reference evidence="4 5" key="1">
    <citation type="submission" date="2022-03" db="EMBL/GenBank/DDBJ databases">
        <authorList>
            <person name="He Y."/>
        </authorList>
    </citation>
    <scope>NUCLEOTIDE SEQUENCE [LARGE SCALE GENOMIC DNA]</scope>
    <source>
        <strain evidence="4 5">TK19116</strain>
    </source>
</reference>
<comment type="caution">
    <text evidence="4">The sequence shown here is derived from an EMBL/GenBank/DDBJ whole genome shotgun (WGS) entry which is preliminary data.</text>
</comment>
<dbReference type="PANTHER" id="PTHR43790">
    <property type="entry name" value="CARBOHYDRATE TRANSPORT ATP-BINDING PROTEIN MG119-RELATED"/>
    <property type="match status" value="1"/>
</dbReference>
<sequence>MSEPILYARNLVKRYGKVTALDHCDFDLMPGEILAVIGDNGAGKSSLIKALSGAVQPDEGEITLEGRKVQFDTPLDARAHGIECVYQTLAMSPALSIADNMFMGRELRKPGFMGKYLRQLDRPAMEKFARAKLNELGLMTIQNINQAVETLSGGQRQGVAVARAAAFGSKVVILDEPTAALGVKESRRVLDLIRDVKSRGIPIILISHNMPHVFEIADRIHIHRLGRRLSVIRPSDYSMSDAVAFMTGAKVPEEAMA</sequence>
<keyword evidence="2 4" id="KW-0067">ATP-binding</keyword>
<dbReference type="Gene3D" id="3.40.50.300">
    <property type="entry name" value="P-loop containing nucleotide triphosphate hydrolases"/>
    <property type="match status" value="1"/>
</dbReference>
<gene>
    <name evidence="4" type="ORF">MLD63_15380</name>
</gene>
<keyword evidence="1" id="KW-0547">Nucleotide-binding</keyword>
<feature type="domain" description="ABC transporter" evidence="3">
    <location>
        <begin position="6"/>
        <end position="250"/>
    </location>
</feature>
<dbReference type="InterPro" id="IPR003593">
    <property type="entry name" value="AAA+_ATPase"/>
</dbReference>
<dbReference type="PANTHER" id="PTHR43790:SF8">
    <property type="entry name" value="SUGAR ABC TRANSPORTER ATP-BINDING PROTEIN"/>
    <property type="match status" value="1"/>
</dbReference>
<name>A0ABT1MTZ2_9RHOB</name>
<dbReference type="Proteomes" id="UP001203945">
    <property type="component" value="Unassembled WGS sequence"/>
</dbReference>
<evidence type="ECO:0000256" key="2">
    <source>
        <dbReference type="ARBA" id="ARBA00022840"/>
    </source>
</evidence>
<dbReference type="GO" id="GO:0005524">
    <property type="term" value="F:ATP binding"/>
    <property type="evidence" value="ECO:0007669"/>
    <property type="project" value="UniProtKB-KW"/>
</dbReference>
<dbReference type="EMBL" id="JAKZEU010000006">
    <property type="protein sequence ID" value="MCQ0971803.1"/>
    <property type="molecule type" value="Genomic_DNA"/>
</dbReference>
<evidence type="ECO:0000259" key="3">
    <source>
        <dbReference type="PROSITE" id="PS50893"/>
    </source>
</evidence>
<dbReference type="CDD" id="cd03216">
    <property type="entry name" value="ABC_Carb_Monos_I"/>
    <property type="match status" value="1"/>
</dbReference>
<organism evidence="4 5">
    <name type="scientific">Paracoccus albicereus</name>
    <dbReference type="NCBI Taxonomy" id="2922394"/>
    <lineage>
        <taxon>Bacteria</taxon>
        <taxon>Pseudomonadati</taxon>
        <taxon>Pseudomonadota</taxon>
        <taxon>Alphaproteobacteria</taxon>
        <taxon>Rhodobacterales</taxon>
        <taxon>Paracoccaceae</taxon>
        <taxon>Paracoccus</taxon>
    </lineage>
</organism>
<evidence type="ECO:0000256" key="1">
    <source>
        <dbReference type="ARBA" id="ARBA00022741"/>
    </source>
</evidence>
<dbReference type="RefSeq" id="WP_255330811.1">
    <property type="nucleotide sequence ID" value="NZ_JAKZEU010000006.1"/>
</dbReference>
<proteinExistence type="predicted"/>
<dbReference type="InterPro" id="IPR050107">
    <property type="entry name" value="ABC_carbohydrate_import_ATPase"/>
</dbReference>
<dbReference type="SUPFAM" id="SSF52540">
    <property type="entry name" value="P-loop containing nucleoside triphosphate hydrolases"/>
    <property type="match status" value="1"/>
</dbReference>
<protein>
    <submittedName>
        <fullName evidence="4">ATP-binding cassette domain-containing protein</fullName>
    </submittedName>
</protein>
<accession>A0ABT1MTZ2</accession>
<dbReference type="InterPro" id="IPR003439">
    <property type="entry name" value="ABC_transporter-like_ATP-bd"/>
</dbReference>
<dbReference type="Pfam" id="PF00005">
    <property type="entry name" value="ABC_tran"/>
    <property type="match status" value="1"/>
</dbReference>
<evidence type="ECO:0000313" key="5">
    <source>
        <dbReference type="Proteomes" id="UP001203945"/>
    </source>
</evidence>
<dbReference type="SMART" id="SM00382">
    <property type="entry name" value="AAA"/>
    <property type="match status" value="1"/>
</dbReference>
<keyword evidence="5" id="KW-1185">Reference proteome</keyword>
<evidence type="ECO:0000313" key="4">
    <source>
        <dbReference type="EMBL" id="MCQ0971803.1"/>
    </source>
</evidence>